<evidence type="ECO:0000256" key="8">
    <source>
        <dbReference type="ARBA" id="ARBA00047469"/>
    </source>
</evidence>
<keyword evidence="7 9" id="KW-0030">Aminoacyl-tRNA synthetase</keyword>
<evidence type="ECO:0000256" key="7">
    <source>
        <dbReference type="ARBA" id="ARBA00023146"/>
    </source>
</evidence>
<proteinExistence type="inferred from homology"/>
<dbReference type="PRINTS" id="PR00985">
    <property type="entry name" value="TRNASYNTHLEU"/>
</dbReference>
<keyword evidence="2 9" id="KW-0963">Cytoplasm</keyword>
<name>A0A426RMZ1_9FLAO</name>
<dbReference type="InterPro" id="IPR001412">
    <property type="entry name" value="aa-tRNA-synth_I_CS"/>
</dbReference>
<dbReference type="Pfam" id="PF09334">
    <property type="entry name" value="tRNA-synt_1g"/>
    <property type="match status" value="1"/>
</dbReference>
<evidence type="ECO:0000259" key="12">
    <source>
        <dbReference type="Pfam" id="PF08264"/>
    </source>
</evidence>
<feature type="domain" description="Methionyl/Leucyl tRNA synthetase" evidence="13">
    <location>
        <begin position="38"/>
        <end position="143"/>
    </location>
</feature>
<dbReference type="Gene3D" id="3.90.740.10">
    <property type="entry name" value="Valyl/Leucyl/Isoleucyl-tRNA synthetase, editing domain"/>
    <property type="match status" value="1"/>
</dbReference>
<dbReference type="CDD" id="cd01038">
    <property type="entry name" value="Endonuclease_DUF559"/>
    <property type="match status" value="1"/>
</dbReference>
<evidence type="ECO:0000256" key="3">
    <source>
        <dbReference type="ARBA" id="ARBA00022598"/>
    </source>
</evidence>
<feature type="short sequence motif" description="'KMSKS' region" evidence="9">
    <location>
        <begin position="911"/>
        <end position="915"/>
    </location>
</feature>
<evidence type="ECO:0000256" key="1">
    <source>
        <dbReference type="ARBA" id="ARBA00005594"/>
    </source>
</evidence>
<evidence type="ECO:0000259" key="11">
    <source>
        <dbReference type="Pfam" id="PF04480"/>
    </source>
</evidence>
<feature type="domain" description="Methionyl/Valyl/Leucyl/Isoleucyl-tRNA synthetase anticodon-binding" evidence="12">
    <location>
        <begin position="991"/>
        <end position="1103"/>
    </location>
</feature>
<dbReference type="SUPFAM" id="SSF50677">
    <property type="entry name" value="ValRS/IleRS/LeuRS editing domain"/>
    <property type="match status" value="1"/>
</dbReference>
<dbReference type="Pfam" id="PF08264">
    <property type="entry name" value="Anticodon_1"/>
    <property type="match status" value="1"/>
</dbReference>
<dbReference type="Gene3D" id="3.40.50.620">
    <property type="entry name" value="HUPs"/>
    <property type="match status" value="3"/>
</dbReference>
<dbReference type="InterPro" id="IPR013155">
    <property type="entry name" value="M/V/L/I-tRNA-synth_anticd-bd"/>
</dbReference>
<comment type="catalytic activity">
    <reaction evidence="8 9">
        <text>tRNA(Leu) + L-leucine + ATP = L-leucyl-tRNA(Leu) + AMP + diphosphate</text>
        <dbReference type="Rhea" id="RHEA:11688"/>
        <dbReference type="Rhea" id="RHEA-COMP:9613"/>
        <dbReference type="Rhea" id="RHEA-COMP:9622"/>
        <dbReference type="ChEBI" id="CHEBI:30616"/>
        <dbReference type="ChEBI" id="CHEBI:33019"/>
        <dbReference type="ChEBI" id="CHEBI:57427"/>
        <dbReference type="ChEBI" id="CHEBI:78442"/>
        <dbReference type="ChEBI" id="CHEBI:78494"/>
        <dbReference type="ChEBI" id="CHEBI:456215"/>
        <dbReference type="EC" id="6.1.1.4"/>
    </reaction>
</comment>
<comment type="subcellular location">
    <subcellularLocation>
        <location evidence="9">Cytoplasm</location>
    </subcellularLocation>
</comment>
<reference evidence="16" key="1">
    <citation type="submission" date="2018-12" db="EMBL/GenBank/DDBJ databases">
        <title>Maribacter lutimaris sp. nov., isolated from marine sediment.</title>
        <authorList>
            <person name="Kim K.K."/>
        </authorList>
    </citation>
    <scope>NUCLEOTIDE SEQUENCE [LARGE SCALE GENOMIC DNA]</scope>
    <source>
        <strain evidence="16">PoM-212</strain>
    </source>
</reference>
<evidence type="ECO:0000256" key="9">
    <source>
        <dbReference type="HAMAP-Rule" id="MF_00049"/>
    </source>
</evidence>
<evidence type="ECO:0000259" key="14">
    <source>
        <dbReference type="Pfam" id="PF13603"/>
    </source>
</evidence>
<dbReference type="HAMAP" id="MF_00049_B">
    <property type="entry name" value="Leu_tRNA_synth_B"/>
    <property type="match status" value="1"/>
</dbReference>
<dbReference type="InterPro" id="IPR011335">
    <property type="entry name" value="Restrct_endonuc-II-like"/>
</dbReference>
<evidence type="ECO:0000256" key="5">
    <source>
        <dbReference type="ARBA" id="ARBA00022840"/>
    </source>
</evidence>
<dbReference type="InterPro" id="IPR025709">
    <property type="entry name" value="Leu_tRNA-synth_edit"/>
</dbReference>
<feature type="binding site" evidence="9">
    <location>
        <position position="914"/>
    </location>
    <ligand>
        <name>ATP</name>
        <dbReference type="ChEBI" id="CHEBI:30616"/>
    </ligand>
</feature>
<dbReference type="Gene3D" id="1.10.730.10">
    <property type="entry name" value="Isoleucyl-tRNA Synthetase, Domain 1"/>
    <property type="match status" value="1"/>
</dbReference>
<dbReference type="InterPro" id="IPR047216">
    <property type="entry name" value="Endonuclease_DUF559_bact"/>
</dbReference>
<dbReference type="Pfam" id="PF04480">
    <property type="entry name" value="DUF559"/>
    <property type="match status" value="1"/>
</dbReference>
<dbReference type="FunFam" id="3.40.50.620:FF:000056">
    <property type="entry name" value="Leucine--tRNA ligase"/>
    <property type="match status" value="1"/>
</dbReference>
<organism evidence="15 16">
    <name type="scientific">Maribacter algicola</name>
    <dbReference type="NCBI Taxonomy" id="2498892"/>
    <lineage>
        <taxon>Bacteria</taxon>
        <taxon>Pseudomonadati</taxon>
        <taxon>Bacteroidota</taxon>
        <taxon>Flavobacteriia</taxon>
        <taxon>Flavobacteriales</taxon>
        <taxon>Flavobacteriaceae</taxon>
        <taxon>Maribacter</taxon>
    </lineage>
</organism>
<dbReference type="AlphaFoldDB" id="A0A426RMZ1"/>
<dbReference type="GO" id="GO:0002161">
    <property type="term" value="F:aminoacyl-tRNA deacylase activity"/>
    <property type="evidence" value="ECO:0007669"/>
    <property type="project" value="InterPro"/>
</dbReference>
<evidence type="ECO:0000256" key="2">
    <source>
        <dbReference type="ARBA" id="ARBA00022490"/>
    </source>
</evidence>
<feature type="domain" description="DUF559" evidence="11">
    <location>
        <begin position="317"/>
        <end position="419"/>
    </location>
</feature>
<comment type="caution">
    <text evidence="9">Lacks conserved residue(s) required for the propagation of feature annotation.</text>
</comment>
<dbReference type="GO" id="GO:0006429">
    <property type="term" value="P:leucyl-tRNA aminoacylation"/>
    <property type="evidence" value="ECO:0007669"/>
    <property type="project" value="UniProtKB-UniRule"/>
</dbReference>
<comment type="similarity">
    <text evidence="1 9 10">Belongs to the class-I aminoacyl-tRNA synthetase family.</text>
</comment>
<accession>A0A426RMZ1</accession>
<evidence type="ECO:0000313" key="16">
    <source>
        <dbReference type="Proteomes" id="UP000286990"/>
    </source>
</evidence>
<dbReference type="SUPFAM" id="SSF47323">
    <property type="entry name" value="Anticodon-binding domain of a subclass of class I aminoacyl-tRNA synthetases"/>
    <property type="match status" value="1"/>
</dbReference>
<dbReference type="InterPro" id="IPR009008">
    <property type="entry name" value="Val/Leu/Ile-tRNA-synth_edit"/>
</dbReference>
<dbReference type="InterPro" id="IPR009080">
    <property type="entry name" value="tRNAsynth_Ia_anticodon-bd"/>
</dbReference>
<gene>
    <name evidence="9" type="primary">leuS</name>
    <name evidence="15" type="ORF">DZC72_07330</name>
</gene>
<feature type="domain" description="Leucyl-tRNA synthetase editing" evidence="14">
    <location>
        <begin position="431"/>
        <end position="590"/>
    </location>
</feature>
<dbReference type="PANTHER" id="PTHR43740">
    <property type="entry name" value="LEUCYL-TRNA SYNTHETASE"/>
    <property type="match status" value="1"/>
</dbReference>
<dbReference type="SUPFAM" id="SSF52374">
    <property type="entry name" value="Nucleotidylyl transferase"/>
    <property type="match status" value="1"/>
</dbReference>
<evidence type="ECO:0000256" key="6">
    <source>
        <dbReference type="ARBA" id="ARBA00022917"/>
    </source>
</evidence>
<protein>
    <recommendedName>
        <fullName evidence="9">Leucine--tRNA ligase</fullName>
        <ecNumber evidence="9">6.1.1.4</ecNumber>
    </recommendedName>
    <alternativeName>
        <fullName evidence="9">Leucyl-tRNA synthetase</fullName>
        <shortName evidence="9">LeuRS</shortName>
    </alternativeName>
</protein>
<dbReference type="EMBL" id="QUSX01000001">
    <property type="protein sequence ID" value="RRQ50355.1"/>
    <property type="molecule type" value="Genomic_DNA"/>
</dbReference>
<evidence type="ECO:0000256" key="10">
    <source>
        <dbReference type="RuleBase" id="RU363039"/>
    </source>
</evidence>
<comment type="caution">
    <text evidence="15">The sequence shown here is derived from an EMBL/GenBank/DDBJ whole genome shotgun (WGS) entry which is preliminary data.</text>
</comment>
<dbReference type="InterPro" id="IPR007569">
    <property type="entry name" value="DUF559"/>
</dbReference>
<dbReference type="Gene3D" id="3.40.960.10">
    <property type="entry name" value="VSR Endonuclease"/>
    <property type="match status" value="1"/>
</dbReference>
<dbReference type="InterPro" id="IPR015413">
    <property type="entry name" value="Methionyl/Leucyl_tRNA_Synth"/>
</dbReference>
<keyword evidence="6 9" id="KW-0648">Protein biosynthesis</keyword>
<keyword evidence="16" id="KW-1185">Reference proteome</keyword>
<dbReference type="InterPro" id="IPR002302">
    <property type="entry name" value="Leu-tRNA-ligase"/>
</dbReference>
<dbReference type="InterPro" id="IPR014729">
    <property type="entry name" value="Rossmann-like_a/b/a_fold"/>
</dbReference>
<dbReference type="FunFam" id="1.10.730.10:FF:000011">
    <property type="entry name" value="Leucine--tRNA ligase chloroplastic/mitochondrial"/>
    <property type="match status" value="1"/>
</dbReference>
<dbReference type="EC" id="6.1.1.4" evidence="9"/>
<evidence type="ECO:0000259" key="13">
    <source>
        <dbReference type="Pfam" id="PF09334"/>
    </source>
</evidence>
<dbReference type="OrthoDB" id="9810365at2"/>
<dbReference type="GO" id="GO:0004823">
    <property type="term" value="F:leucine-tRNA ligase activity"/>
    <property type="evidence" value="ECO:0007669"/>
    <property type="project" value="UniProtKB-UniRule"/>
</dbReference>
<evidence type="ECO:0000256" key="4">
    <source>
        <dbReference type="ARBA" id="ARBA00022741"/>
    </source>
</evidence>
<evidence type="ECO:0000313" key="15">
    <source>
        <dbReference type="EMBL" id="RRQ50355.1"/>
    </source>
</evidence>
<dbReference type="FunFam" id="3.40.50.620:FF:000060">
    <property type="entry name" value="Leucine--tRNA ligase"/>
    <property type="match status" value="1"/>
</dbReference>
<dbReference type="PANTHER" id="PTHR43740:SF2">
    <property type="entry name" value="LEUCINE--TRNA LIGASE, MITOCHONDRIAL"/>
    <property type="match status" value="1"/>
</dbReference>
<dbReference type="SUPFAM" id="SSF52980">
    <property type="entry name" value="Restriction endonuclease-like"/>
    <property type="match status" value="1"/>
</dbReference>
<dbReference type="CDD" id="cd07958">
    <property type="entry name" value="Anticodon_Ia_Leu_BEm"/>
    <property type="match status" value="1"/>
</dbReference>
<keyword evidence="3 9" id="KW-0436">Ligase</keyword>
<keyword evidence="5 9" id="KW-0067">ATP-binding</keyword>
<dbReference type="RefSeq" id="WP_125222173.1">
    <property type="nucleotide sequence ID" value="NZ_QUSX01000001.1"/>
</dbReference>
<dbReference type="PROSITE" id="PS00178">
    <property type="entry name" value="AA_TRNA_LIGASE_I"/>
    <property type="match status" value="1"/>
</dbReference>
<dbReference type="GO" id="GO:0005829">
    <property type="term" value="C:cytosol"/>
    <property type="evidence" value="ECO:0007669"/>
    <property type="project" value="TreeGrafter"/>
</dbReference>
<keyword evidence="4 9" id="KW-0547">Nucleotide-binding</keyword>
<dbReference type="Proteomes" id="UP000286990">
    <property type="component" value="Unassembled WGS sequence"/>
</dbReference>
<sequence>MNYNFNEIEAKWQKYWADNQTFKAENVSDKEKFYVLDMFPYPSGAGLHVGHPLGYIASDIYARYKRHKGFNVLHPQGYDSFGLPAEQYAIQTGQHPAITTEANIKTYRRQLDQLGFSFDWSREVRTSDPSYYKWTQWIFIQLFNSWYNTDADKAEDIETLIKIFETEGNKSVHAVCDDDTPIFLAEDWNSFSSKEKQEILLKYRLTYLAESEVNWCPALGTVLANDEIVNGVSERGGHPVIRKKMTQWSMRITAYAQRLLDGLDKIDWPQPLKDSQTNWIGRSEGASVTFPILTFPIGEGTKPGYLTGGNNSHLLLERAKEMRNNPTAAESVLWDGLKSKQLGFKFRRQHLIADYIVDFVCLSKNLVIEVDGGIHDSQIEADASRTEVLNQQGFEVLRFRNEEVIGDLDTVLTKIQRNLNERNIPPLGARGIEVFTTRPDTIFGVSFMTLAPEHELVSQITTPEQKAEVEAYIEATAKRSERDRMADVKTISGAFTGAYAEHPFTKEPVPIWIGDYVLAGYGTGAVMSVPCGDQRDYDFATHFGIAIPNIFEGVDISEEAYAEKSGFVLKNSGFLNGLGYKEAAKMAIAELEKLGQGKGKVNYRLRDAVFSRQRYWGEPFPVYYDADGIPQIIETQYLPITLPEVEKYLPTETGEPPLGNATEWAWDTKNNEVVSNERIDHKIVFPLELNTMPGWAGSSQYFNRYMDPHNDEAIFSQEAINYWQDVDLYIGGSEHATGHLLYSRFWQKFMFDKGLVPKDEFAKKLINQGMITGESAFVNIIEGRLRNGNEDISGQCQIIVSKELYESLEKNEGSLGQLPKKISSFLDERLSYHQDFNPDNSEYDKYYKAFKSTQINVDFVNLKNEFRFLDLKDDARLSEIGSAHFFDGENIIPNEKMTKETLGKVYREVEKMSKSKYNVVNPDAICEEYGADSLRLYEMFLGPLEQSKPWNTAGITGVHSFLKKLWRLYHSGPNGEFYVTDTPPSEGQGEALKTLHKTIKKVEEDIENFSFNTSVSTFMICVNELSAQKCNSRAILEPLAILVSPYAPHIAEELWEQLGHTESISTAPFPKFEEKYLVESSKEYPISFNGKMRFKLELPMDMGKEEIEAAVMAHEKTQQQLEGRTPKKVIVVPGKIVNIVG</sequence>
<dbReference type="GO" id="GO:0005524">
    <property type="term" value="F:ATP binding"/>
    <property type="evidence" value="ECO:0007669"/>
    <property type="project" value="UniProtKB-UniRule"/>
</dbReference>
<dbReference type="Pfam" id="PF13603">
    <property type="entry name" value="tRNA-synt_1_2"/>
    <property type="match status" value="1"/>
</dbReference>